<dbReference type="SUPFAM" id="SSF55729">
    <property type="entry name" value="Acyl-CoA N-acyltransferases (Nat)"/>
    <property type="match status" value="1"/>
</dbReference>
<dbReference type="InterPro" id="IPR016181">
    <property type="entry name" value="Acyl_CoA_acyltransferase"/>
</dbReference>
<dbReference type="Proteomes" id="UP000199072">
    <property type="component" value="Unassembled WGS sequence"/>
</dbReference>
<evidence type="ECO:0000313" key="5">
    <source>
        <dbReference type="Proteomes" id="UP000199072"/>
    </source>
</evidence>
<evidence type="ECO:0000256" key="1">
    <source>
        <dbReference type="ARBA" id="ARBA00022649"/>
    </source>
</evidence>
<dbReference type="EMBL" id="FNAI01000010">
    <property type="protein sequence ID" value="SDE84012.1"/>
    <property type="molecule type" value="Genomic_DNA"/>
</dbReference>
<evidence type="ECO:0000313" key="4">
    <source>
        <dbReference type="EMBL" id="SDE84012.1"/>
    </source>
</evidence>
<dbReference type="GO" id="GO:0016746">
    <property type="term" value="F:acyltransferase activity"/>
    <property type="evidence" value="ECO:0007669"/>
    <property type="project" value="UniProtKB-KW"/>
</dbReference>
<dbReference type="RefSeq" id="WP_143014177.1">
    <property type="nucleotide sequence ID" value="NZ_FNAI01000010.1"/>
</dbReference>
<reference evidence="4 5" key="1">
    <citation type="submission" date="2016-10" db="EMBL/GenBank/DDBJ databases">
        <authorList>
            <person name="de Groot N.N."/>
        </authorList>
    </citation>
    <scope>NUCLEOTIDE SEQUENCE [LARGE SCALE GENOMIC DNA]</scope>
    <source>
        <strain evidence="4 5">47C3B</strain>
    </source>
</reference>
<organism evidence="4 5">
    <name type="scientific">Mucilaginibacter pineti</name>
    <dbReference type="NCBI Taxonomy" id="1391627"/>
    <lineage>
        <taxon>Bacteria</taxon>
        <taxon>Pseudomonadati</taxon>
        <taxon>Bacteroidota</taxon>
        <taxon>Sphingobacteriia</taxon>
        <taxon>Sphingobacteriales</taxon>
        <taxon>Sphingobacteriaceae</taxon>
        <taxon>Mucilaginibacter</taxon>
    </lineage>
</organism>
<accession>A0A1G7G7B9</accession>
<dbReference type="PANTHER" id="PTHR36449">
    <property type="entry name" value="ACETYLTRANSFERASE-RELATED"/>
    <property type="match status" value="1"/>
</dbReference>
<evidence type="ECO:0000256" key="2">
    <source>
        <dbReference type="ARBA" id="ARBA00022679"/>
    </source>
</evidence>
<keyword evidence="1" id="KW-1277">Toxin-antitoxin system</keyword>
<gene>
    <name evidence="4" type="ORF">SAMN05216464_1104</name>
</gene>
<proteinExistence type="predicted"/>
<keyword evidence="2" id="KW-0808">Transferase</keyword>
<dbReference type="AlphaFoldDB" id="A0A1G7G7B9"/>
<dbReference type="PANTHER" id="PTHR36449:SF1">
    <property type="entry name" value="ACETYLTRANSFERASE"/>
    <property type="match status" value="1"/>
</dbReference>
<dbReference type="Gene3D" id="3.40.630.30">
    <property type="match status" value="1"/>
</dbReference>
<dbReference type="STRING" id="1391627.SAMN05216464_1104"/>
<evidence type="ECO:0008006" key="6">
    <source>
        <dbReference type="Google" id="ProtNLM"/>
    </source>
</evidence>
<keyword evidence="5" id="KW-1185">Reference proteome</keyword>
<sequence>MALSDLFFSELSAQSLLDTFDCGLEDITSFLRDDALNYQSQGMANTYLFQDEAGNIKAYFSISNDCLNDLGDTKGYSNTIWNRLHRLIKIPNEKRIRQYPSIKIGRLGVHTDLHGSGIAYEMMDFIKGWVIIDHKPAVRLLILDAINEEKQQKYYNRNGFKFLLDSDTSSKTRIMYYDLLKLT</sequence>
<name>A0A1G7G7B9_9SPHI</name>
<keyword evidence="3" id="KW-0012">Acyltransferase</keyword>
<protein>
    <recommendedName>
        <fullName evidence="6">Acetyltransferase (GNAT) domain-containing protein</fullName>
    </recommendedName>
</protein>
<dbReference type="OrthoDB" id="9801191at2"/>
<evidence type="ECO:0000256" key="3">
    <source>
        <dbReference type="ARBA" id="ARBA00023315"/>
    </source>
</evidence>